<feature type="transmembrane region" description="Helical" evidence="3">
    <location>
        <begin position="101"/>
        <end position="122"/>
    </location>
</feature>
<keyword evidence="5" id="KW-0808">Transferase</keyword>
<dbReference type="InterPro" id="IPR000160">
    <property type="entry name" value="GGDEF_dom"/>
</dbReference>
<dbReference type="PANTHER" id="PTHR45138">
    <property type="entry name" value="REGULATORY COMPONENTS OF SENSORY TRANSDUCTION SYSTEM"/>
    <property type="match status" value="1"/>
</dbReference>
<proteinExistence type="predicted"/>
<dbReference type="Pfam" id="PF00990">
    <property type="entry name" value="GGDEF"/>
    <property type="match status" value="1"/>
</dbReference>
<dbReference type="GO" id="GO:0052621">
    <property type="term" value="F:diguanylate cyclase activity"/>
    <property type="evidence" value="ECO:0007669"/>
    <property type="project" value="UniProtKB-EC"/>
</dbReference>
<dbReference type="PANTHER" id="PTHR45138:SF9">
    <property type="entry name" value="DIGUANYLATE CYCLASE DGCM-RELATED"/>
    <property type="match status" value="1"/>
</dbReference>
<evidence type="ECO:0000313" key="6">
    <source>
        <dbReference type="Proteomes" id="UP001304071"/>
    </source>
</evidence>
<keyword evidence="5" id="KW-0548">Nucleotidyltransferase</keyword>
<dbReference type="InterPro" id="IPR050469">
    <property type="entry name" value="Diguanylate_Cyclase"/>
</dbReference>
<feature type="transmembrane region" description="Helical" evidence="3">
    <location>
        <begin position="128"/>
        <end position="149"/>
    </location>
</feature>
<evidence type="ECO:0000256" key="1">
    <source>
        <dbReference type="ARBA" id="ARBA00012528"/>
    </source>
</evidence>
<dbReference type="CDD" id="cd01949">
    <property type="entry name" value="GGDEF"/>
    <property type="match status" value="1"/>
</dbReference>
<keyword evidence="3" id="KW-0472">Membrane</keyword>
<keyword evidence="3" id="KW-0812">Transmembrane</keyword>
<dbReference type="EMBL" id="CP138204">
    <property type="protein sequence ID" value="WPC76149.1"/>
    <property type="molecule type" value="Genomic_DNA"/>
</dbReference>
<feature type="transmembrane region" description="Helical" evidence="3">
    <location>
        <begin position="45"/>
        <end position="64"/>
    </location>
</feature>
<sequence>MNIYQLTSTANIINVFGTSAIACFFLHQVSVNITGEKKQAANRFFLGFLLLGFAFISFSFDPWLPKVWSVFFNNMLYPASTYLILLGIISWYQYTVPKRYIFFMHLHVILFGLLQAAIYLYIEHSDYIRIALCITTEVIIFSVAFVFSWYHRRPEHRGERYISLAMLVCAISVSFPSLFLIKTRSFEVYGLGVVVMQILASDFLLGALMSLFLFDQINWHYRRSIRDELTGLYNRRYFRDQLSEQIGQNDQQGVVAMIDIDYFKRVNDTYGHDVGDKVMINVAKVLQDNIPLKGVLARYGGEEFVLYAPWPNLSIAATHLDEIRKAIELLEFDEDGHQFGITISIGCARLALDVDVIESIKCADHALYQSKVHGRNRVTVMESRIATGLHHRPA</sequence>
<evidence type="ECO:0000313" key="5">
    <source>
        <dbReference type="EMBL" id="WPC76149.1"/>
    </source>
</evidence>
<feature type="transmembrane region" description="Helical" evidence="3">
    <location>
        <begin position="193"/>
        <end position="214"/>
    </location>
</feature>
<evidence type="ECO:0000259" key="4">
    <source>
        <dbReference type="PROSITE" id="PS50887"/>
    </source>
</evidence>
<evidence type="ECO:0000256" key="2">
    <source>
        <dbReference type="ARBA" id="ARBA00034247"/>
    </source>
</evidence>
<dbReference type="SUPFAM" id="SSF55073">
    <property type="entry name" value="Nucleotide cyclase"/>
    <property type="match status" value="1"/>
</dbReference>
<keyword evidence="3" id="KW-1133">Transmembrane helix</keyword>
<protein>
    <recommendedName>
        <fullName evidence="1">diguanylate cyclase</fullName>
        <ecNumber evidence="1">2.7.7.65</ecNumber>
    </recommendedName>
</protein>
<organism evidence="5 6">
    <name type="scientific">Vibrio porteresiae DSM 19223</name>
    <dbReference type="NCBI Taxonomy" id="1123496"/>
    <lineage>
        <taxon>Bacteria</taxon>
        <taxon>Pseudomonadati</taxon>
        <taxon>Pseudomonadota</taxon>
        <taxon>Gammaproteobacteria</taxon>
        <taxon>Vibrionales</taxon>
        <taxon>Vibrionaceae</taxon>
        <taxon>Vibrio</taxon>
    </lineage>
</organism>
<evidence type="ECO:0000256" key="3">
    <source>
        <dbReference type="SAM" id="Phobius"/>
    </source>
</evidence>
<feature type="transmembrane region" description="Helical" evidence="3">
    <location>
        <begin position="161"/>
        <end position="181"/>
    </location>
</feature>
<feature type="transmembrane region" description="Helical" evidence="3">
    <location>
        <begin position="76"/>
        <end position="94"/>
    </location>
</feature>
<dbReference type="NCBIfam" id="TIGR00254">
    <property type="entry name" value="GGDEF"/>
    <property type="match status" value="1"/>
</dbReference>
<reference evidence="5 6" key="1">
    <citation type="submission" date="2023-11" db="EMBL/GenBank/DDBJ databases">
        <title>Plant-associative lifestyle of Vibrio porteresiae and its evolutionary dynamics.</title>
        <authorList>
            <person name="Rameshkumar N."/>
            <person name="Kirti K."/>
        </authorList>
    </citation>
    <scope>NUCLEOTIDE SEQUENCE [LARGE SCALE GENOMIC DNA]</scope>
    <source>
        <strain evidence="5 6">MSSRF30</strain>
    </source>
</reference>
<feature type="transmembrane region" description="Helical" evidence="3">
    <location>
        <begin position="12"/>
        <end position="33"/>
    </location>
</feature>
<dbReference type="InterPro" id="IPR043128">
    <property type="entry name" value="Rev_trsase/Diguanyl_cyclase"/>
</dbReference>
<dbReference type="SMART" id="SM00267">
    <property type="entry name" value="GGDEF"/>
    <property type="match status" value="1"/>
</dbReference>
<keyword evidence="6" id="KW-1185">Reference proteome</keyword>
<dbReference type="EC" id="2.7.7.65" evidence="1"/>
<gene>
    <name evidence="5" type="ORF">R8Z52_24895</name>
</gene>
<accession>A0ABZ0QI35</accession>
<dbReference type="Proteomes" id="UP001304071">
    <property type="component" value="Chromosome 2"/>
</dbReference>
<dbReference type="RefSeq" id="WP_261896544.1">
    <property type="nucleotide sequence ID" value="NZ_AP024896.1"/>
</dbReference>
<dbReference type="InterPro" id="IPR029787">
    <property type="entry name" value="Nucleotide_cyclase"/>
</dbReference>
<feature type="domain" description="GGDEF" evidence="4">
    <location>
        <begin position="251"/>
        <end position="383"/>
    </location>
</feature>
<name>A0ABZ0QI35_9VIBR</name>
<comment type="catalytic activity">
    <reaction evidence="2">
        <text>2 GTP = 3',3'-c-di-GMP + 2 diphosphate</text>
        <dbReference type="Rhea" id="RHEA:24898"/>
        <dbReference type="ChEBI" id="CHEBI:33019"/>
        <dbReference type="ChEBI" id="CHEBI:37565"/>
        <dbReference type="ChEBI" id="CHEBI:58805"/>
        <dbReference type="EC" id="2.7.7.65"/>
    </reaction>
</comment>
<dbReference type="PROSITE" id="PS50887">
    <property type="entry name" value="GGDEF"/>
    <property type="match status" value="1"/>
</dbReference>
<dbReference type="Gene3D" id="3.30.70.270">
    <property type="match status" value="1"/>
</dbReference>